<dbReference type="Proteomes" id="UP001057481">
    <property type="component" value="Unassembled WGS sequence"/>
</dbReference>
<organism evidence="2 3">
    <name type="scientific">Periweissella beninensis</name>
    <dbReference type="NCBI Taxonomy" id="504936"/>
    <lineage>
        <taxon>Bacteria</taxon>
        <taxon>Bacillati</taxon>
        <taxon>Bacillota</taxon>
        <taxon>Bacilli</taxon>
        <taxon>Lactobacillales</taxon>
        <taxon>Lactobacillaceae</taxon>
        <taxon>Periweissella</taxon>
    </lineage>
</organism>
<name>A0ABT0VG10_9LACO</name>
<keyword evidence="1" id="KW-1133">Transmembrane helix</keyword>
<feature type="transmembrane region" description="Helical" evidence="1">
    <location>
        <begin position="6"/>
        <end position="21"/>
    </location>
</feature>
<sequence length="162" mass="18192">MHVFLISVVAVISMIIIYHLVSHQSAQKTTGTLILAAQHPTNKAMSYAMAQLSSQFKVDPAMLNSTLIANVWGHGVMVFEFIIPEAKIDSAISTQIALENELNRYAQQEKIVGYQANSQPFKVTDFWQEQPKQGAKWHIDVAYLINEATNEYVRDITKLNNA</sequence>
<evidence type="ECO:0000313" key="2">
    <source>
        <dbReference type="EMBL" id="MCM2436766.1"/>
    </source>
</evidence>
<protein>
    <submittedName>
        <fullName evidence="2">Uncharacterized protein</fullName>
    </submittedName>
</protein>
<accession>A0ABT0VG10</accession>
<keyword evidence="1" id="KW-0812">Transmembrane</keyword>
<dbReference type="RefSeq" id="WP_205143272.1">
    <property type="nucleotide sequence ID" value="NZ_JAFBDN010000004.1"/>
</dbReference>
<reference evidence="2" key="1">
    <citation type="submission" date="2021-04" db="EMBL/GenBank/DDBJ databases">
        <title>Taxonomic assessment of Weissella genus.</title>
        <authorList>
            <person name="Fanelli F."/>
            <person name="Chieffi D."/>
            <person name="Dell'Aquila A."/>
            <person name="Gyu-Sung C."/>
            <person name="Franz C.M.A.P."/>
            <person name="Fusco V."/>
        </authorList>
    </citation>
    <scope>NUCLEOTIDE SEQUENCE</scope>
    <source>
        <strain evidence="2">LMG 25373</strain>
    </source>
</reference>
<evidence type="ECO:0000313" key="3">
    <source>
        <dbReference type="Proteomes" id="UP001057481"/>
    </source>
</evidence>
<keyword evidence="1" id="KW-0472">Membrane</keyword>
<evidence type="ECO:0000256" key="1">
    <source>
        <dbReference type="SAM" id="Phobius"/>
    </source>
</evidence>
<dbReference type="EMBL" id="JAGMVS010000039">
    <property type="protein sequence ID" value="MCM2436766.1"/>
    <property type="molecule type" value="Genomic_DNA"/>
</dbReference>
<gene>
    <name evidence="2" type="ORF">KAK10_02315</name>
</gene>
<comment type="caution">
    <text evidence="2">The sequence shown here is derived from an EMBL/GenBank/DDBJ whole genome shotgun (WGS) entry which is preliminary data.</text>
</comment>
<keyword evidence="3" id="KW-1185">Reference proteome</keyword>
<proteinExistence type="predicted"/>